<dbReference type="RefSeq" id="WP_340363575.1">
    <property type="nucleotide sequence ID" value="NZ_JBBKZV010000005.1"/>
</dbReference>
<gene>
    <name evidence="4" type="ORF">WKW80_10830</name>
</gene>
<dbReference type="Pfam" id="PF06826">
    <property type="entry name" value="Asp-Al_Ex"/>
    <property type="match status" value="1"/>
</dbReference>
<keyword evidence="5" id="KW-1185">Reference proteome</keyword>
<dbReference type="EMBL" id="JBBKZV010000005">
    <property type="protein sequence ID" value="MEJ8822528.1"/>
    <property type="molecule type" value="Genomic_DNA"/>
</dbReference>
<proteinExistence type="predicted"/>
<dbReference type="InterPro" id="IPR006512">
    <property type="entry name" value="YidE_YbjL"/>
</dbReference>
<accession>A0ABU8VYR6</accession>
<protein>
    <recommendedName>
        <fullName evidence="3">YidE/YbjL duplication domain-containing protein</fullName>
    </recommendedName>
</protein>
<evidence type="ECO:0000313" key="5">
    <source>
        <dbReference type="Proteomes" id="UP001363010"/>
    </source>
</evidence>
<keyword evidence="2" id="KW-0812">Transmembrane</keyword>
<evidence type="ECO:0000256" key="2">
    <source>
        <dbReference type="SAM" id="Phobius"/>
    </source>
</evidence>
<evidence type="ECO:0000256" key="1">
    <source>
        <dbReference type="SAM" id="MobiDB-lite"/>
    </source>
</evidence>
<reference evidence="4 5" key="1">
    <citation type="submission" date="2024-03" db="EMBL/GenBank/DDBJ databases">
        <title>Novel species of the genus Variovorax.</title>
        <authorList>
            <person name="Liu Q."/>
            <person name="Xin Y.-H."/>
        </authorList>
    </citation>
    <scope>NUCLEOTIDE SEQUENCE [LARGE SCALE GENOMIC DNA]</scope>
    <source>
        <strain evidence="4 5">KACC 18501</strain>
    </source>
</reference>
<keyword evidence="2" id="KW-1133">Transmembrane helix</keyword>
<keyword evidence="2" id="KW-0472">Membrane</keyword>
<name>A0ABU8VYR6_9BURK</name>
<sequence length="156" mass="16221">MVGTRWLELPVGAAGGILAGSQTMSAAVGSAEQAITSGVVHAAAGSTREAVTAMIALSYGITYIWGTVGIILISKYLPRWWRVDAREAVHAYELAHGVPNLDDAGLSGYGLSTCALTGSTTRSSSARPSRSFANASPSTRSRTSSAASCCWARTRR</sequence>
<feature type="transmembrane region" description="Helical" evidence="2">
    <location>
        <begin position="50"/>
        <end position="73"/>
    </location>
</feature>
<feature type="domain" description="YidE/YbjL duplication" evidence="3">
    <location>
        <begin position="5"/>
        <end position="77"/>
    </location>
</feature>
<comment type="caution">
    <text evidence="4">The sequence shown here is derived from an EMBL/GenBank/DDBJ whole genome shotgun (WGS) entry which is preliminary data.</text>
</comment>
<dbReference type="Proteomes" id="UP001363010">
    <property type="component" value="Unassembled WGS sequence"/>
</dbReference>
<evidence type="ECO:0000259" key="3">
    <source>
        <dbReference type="Pfam" id="PF06826"/>
    </source>
</evidence>
<evidence type="ECO:0000313" key="4">
    <source>
        <dbReference type="EMBL" id="MEJ8822528.1"/>
    </source>
</evidence>
<feature type="region of interest" description="Disordered" evidence="1">
    <location>
        <begin position="119"/>
        <end position="142"/>
    </location>
</feature>
<organism evidence="4 5">
    <name type="scientific">Variovorax humicola</name>
    <dbReference type="NCBI Taxonomy" id="1769758"/>
    <lineage>
        <taxon>Bacteria</taxon>
        <taxon>Pseudomonadati</taxon>
        <taxon>Pseudomonadota</taxon>
        <taxon>Betaproteobacteria</taxon>
        <taxon>Burkholderiales</taxon>
        <taxon>Comamonadaceae</taxon>
        <taxon>Variovorax</taxon>
    </lineage>
</organism>